<dbReference type="Pfam" id="PF04993">
    <property type="entry name" value="TfoX_N"/>
    <property type="match status" value="1"/>
</dbReference>
<dbReference type="AlphaFoldDB" id="A0A371BDF2"/>
<feature type="compositionally biased region" description="Basic residues" evidence="1">
    <location>
        <begin position="130"/>
        <end position="153"/>
    </location>
</feature>
<evidence type="ECO:0000259" key="2">
    <source>
        <dbReference type="Pfam" id="PF04993"/>
    </source>
</evidence>
<sequence>MDNDFLHDLFAEFGAIEIKRMFSGRGIYARGVIFGIVSSDDAIHFKTDETTREAYARENTKPLTFTKKSGQRMVTSYWRLPERLYDDPGELAEWARAAARVAQDVTREKSTSKKKPATRKPATKSLKTVKPAKKVKGRKKVPAKARSRPVKRR</sequence>
<name>A0A371BDF2_9BRAD</name>
<dbReference type="InterPro" id="IPR047525">
    <property type="entry name" value="TfoX-like"/>
</dbReference>
<dbReference type="Gene3D" id="3.30.1460.30">
    <property type="entry name" value="YgaC/TfoX-N like chaperone"/>
    <property type="match status" value="1"/>
</dbReference>
<dbReference type="PANTHER" id="PTHR36121:SF1">
    <property type="entry name" value="PROTEIN SXY"/>
    <property type="match status" value="1"/>
</dbReference>
<feature type="compositionally biased region" description="Basic residues" evidence="1">
    <location>
        <begin position="112"/>
        <end position="122"/>
    </location>
</feature>
<proteinExistence type="predicted"/>
<dbReference type="InterPro" id="IPR007076">
    <property type="entry name" value="TfoX_N"/>
</dbReference>
<keyword evidence="4" id="KW-1185">Reference proteome</keyword>
<evidence type="ECO:0000313" key="4">
    <source>
        <dbReference type="Proteomes" id="UP000263993"/>
    </source>
</evidence>
<feature type="domain" description="TfoX N-terminal" evidence="2">
    <location>
        <begin position="8"/>
        <end position="101"/>
    </location>
</feature>
<dbReference type="Proteomes" id="UP000263993">
    <property type="component" value="Unassembled WGS sequence"/>
</dbReference>
<organism evidence="3 4">
    <name type="scientific">Undibacter mobilis</name>
    <dbReference type="NCBI Taxonomy" id="2292256"/>
    <lineage>
        <taxon>Bacteria</taxon>
        <taxon>Pseudomonadati</taxon>
        <taxon>Pseudomonadota</taxon>
        <taxon>Alphaproteobacteria</taxon>
        <taxon>Hyphomicrobiales</taxon>
        <taxon>Nitrobacteraceae</taxon>
        <taxon>Undibacter</taxon>
    </lineage>
</organism>
<dbReference type="OrthoDB" id="1524907at2"/>
<dbReference type="SUPFAM" id="SSF159894">
    <property type="entry name" value="YgaC/TfoX-N like"/>
    <property type="match status" value="1"/>
</dbReference>
<dbReference type="PANTHER" id="PTHR36121">
    <property type="entry name" value="PROTEIN SXY"/>
    <property type="match status" value="1"/>
</dbReference>
<feature type="region of interest" description="Disordered" evidence="1">
    <location>
        <begin position="102"/>
        <end position="153"/>
    </location>
</feature>
<dbReference type="RefSeq" id="WP_115517602.1">
    <property type="nucleotide sequence ID" value="NZ_QRGO01000001.1"/>
</dbReference>
<dbReference type="EMBL" id="QRGO01000001">
    <property type="protein sequence ID" value="RDV05578.1"/>
    <property type="molecule type" value="Genomic_DNA"/>
</dbReference>
<gene>
    <name evidence="3" type="ORF">DXH78_13950</name>
</gene>
<reference evidence="4" key="1">
    <citation type="submission" date="2018-08" db="EMBL/GenBank/DDBJ databases">
        <authorList>
            <person name="Kim S.-J."/>
            <person name="Jung G.-Y."/>
        </authorList>
    </citation>
    <scope>NUCLEOTIDE SEQUENCE [LARGE SCALE GENOMIC DNA]</scope>
    <source>
        <strain evidence="4">GY_H</strain>
    </source>
</reference>
<comment type="caution">
    <text evidence="3">The sequence shown here is derived from an EMBL/GenBank/DDBJ whole genome shotgun (WGS) entry which is preliminary data.</text>
</comment>
<evidence type="ECO:0000313" key="3">
    <source>
        <dbReference type="EMBL" id="RDV05578.1"/>
    </source>
</evidence>
<accession>A0A371BDF2</accession>
<evidence type="ECO:0000256" key="1">
    <source>
        <dbReference type="SAM" id="MobiDB-lite"/>
    </source>
</evidence>
<protein>
    <submittedName>
        <fullName evidence="3">Competence protein TfoX</fullName>
    </submittedName>
</protein>